<evidence type="ECO:0000313" key="3">
    <source>
        <dbReference type="Proteomes" id="UP001328107"/>
    </source>
</evidence>
<evidence type="ECO:0000313" key="2">
    <source>
        <dbReference type="EMBL" id="GMR44057.1"/>
    </source>
</evidence>
<dbReference type="Proteomes" id="UP001328107">
    <property type="component" value="Unassembled WGS sequence"/>
</dbReference>
<name>A0AAN5CGV6_9BILA</name>
<dbReference type="AlphaFoldDB" id="A0AAN5CGV6"/>
<evidence type="ECO:0000256" key="1">
    <source>
        <dbReference type="SAM" id="MobiDB-lite"/>
    </source>
</evidence>
<protein>
    <submittedName>
        <fullName evidence="2">Uncharacterized protein</fullName>
    </submittedName>
</protein>
<dbReference type="EMBL" id="BTRK01000003">
    <property type="protein sequence ID" value="GMR44057.1"/>
    <property type="molecule type" value="Genomic_DNA"/>
</dbReference>
<feature type="non-terminal residue" evidence="2">
    <location>
        <position position="1"/>
    </location>
</feature>
<organism evidence="2 3">
    <name type="scientific">Pristionchus mayeri</name>
    <dbReference type="NCBI Taxonomy" id="1317129"/>
    <lineage>
        <taxon>Eukaryota</taxon>
        <taxon>Metazoa</taxon>
        <taxon>Ecdysozoa</taxon>
        <taxon>Nematoda</taxon>
        <taxon>Chromadorea</taxon>
        <taxon>Rhabditida</taxon>
        <taxon>Rhabditina</taxon>
        <taxon>Diplogasteromorpha</taxon>
        <taxon>Diplogasteroidea</taxon>
        <taxon>Neodiplogasteridae</taxon>
        <taxon>Pristionchus</taxon>
    </lineage>
</organism>
<keyword evidence="3" id="KW-1185">Reference proteome</keyword>
<feature type="region of interest" description="Disordered" evidence="1">
    <location>
        <begin position="24"/>
        <end position="56"/>
    </location>
</feature>
<feature type="non-terminal residue" evidence="2">
    <location>
        <position position="149"/>
    </location>
</feature>
<gene>
    <name evidence="2" type="ORF">PMAYCL1PPCAC_14254</name>
</gene>
<reference evidence="3" key="1">
    <citation type="submission" date="2022-10" db="EMBL/GenBank/DDBJ databases">
        <title>Genome assembly of Pristionchus species.</title>
        <authorList>
            <person name="Yoshida K."/>
            <person name="Sommer R.J."/>
        </authorList>
    </citation>
    <scope>NUCLEOTIDE SEQUENCE [LARGE SCALE GENOMIC DNA]</scope>
    <source>
        <strain evidence="3">RS5460</strain>
    </source>
</reference>
<comment type="caution">
    <text evidence="2">The sequence shown here is derived from an EMBL/GenBank/DDBJ whole genome shotgun (WGS) entry which is preliminary data.</text>
</comment>
<feature type="compositionally biased region" description="Acidic residues" evidence="1">
    <location>
        <begin position="34"/>
        <end position="45"/>
    </location>
</feature>
<sequence>LKSIEEPVLNEDLDYNVDRQGAIYMDNHGMDNGDSGDCDPNETSDCDPNNPKGFSDTAVVEKRGRSSRIISGSVKYNATMKDSYEEMKPTVKKTKLKLVETKKRRPSKGGSRSQTVKIVNKRKDIVKKNILKCPECEYRCGSAISWWKH</sequence>
<accession>A0AAN5CGV6</accession>
<proteinExistence type="predicted"/>